<comment type="caution">
    <text evidence="7">The sequence shown here is derived from an EMBL/GenBank/DDBJ whole genome shotgun (WGS) entry which is preliminary data.</text>
</comment>
<dbReference type="EMBL" id="CAJNIZ010045872">
    <property type="protein sequence ID" value="CAE7732868.1"/>
    <property type="molecule type" value="Genomic_DNA"/>
</dbReference>
<comment type="subcellular location">
    <subcellularLocation>
        <location evidence="1">Secreted</location>
    </subcellularLocation>
</comment>
<feature type="compositionally biased region" description="Basic and acidic residues" evidence="6">
    <location>
        <begin position="292"/>
        <end position="316"/>
    </location>
</feature>
<dbReference type="InterPro" id="IPR008499">
    <property type="entry name" value="Leg1"/>
</dbReference>
<organism evidence="7 8">
    <name type="scientific">Symbiodinium pilosum</name>
    <name type="common">Dinoflagellate</name>
    <dbReference type="NCBI Taxonomy" id="2952"/>
    <lineage>
        <taxon>Eukaryota</taxon>
        <taxon>Sar</taxon>
        <taxon>Alveolata</taxon>
        <taxon>Dinophyceae</taxon>
        <taxon>Suessiales</taxon>
        <taxon>Symbiodiniaceae</taxon>
        <taxon>Symbiodinium</taxon>
    </lineage>
</organism>
<dbReference type="Pfam" id="PF05612">
    <property type="entry name" value="Leg1"/>
    <property type="match status" value="1"/>
</dbReference>
<evidence type="ECO:0000313" key="8">
    <source>
        <dbReference type="Proteomes" id="UP000649617"/>
    </source>
</evidence>
<keyword evidence="3" id="KW-0964">Secreted</keyword>
<evidence type="ECO:0000256" key="3">
    <source>
        <dbReference type="ARBA" id="ARBA00022525"/>
    </source>
</evidence>
<protein>
    <submittedName>
        <fullName evidence="7">Leg1 protein</fullName>
    </submittedName>
</protein>
<feature type="non-terminal residue" evidence="7">
    <location>
        <position position="1"/>
    </location>
</feature>
<feature type="region of interest" description="Disordered" evidence="6">
    <location>
        <begin position="372"/>
        <end position="399"/>
    </location>
</feature>
<gene>
    <name evidence="7" type="primary">leg1</name>
    <name evidence="7" type="ORF">SPIL2461_LOCUS21055</name>
</gene>
<dbReference type="PANTHER" id="PTHR18820">
    <property type="entry name" value="LEG1"/>
    <property type="match status" value="1"/>
</dbReference>
<keyword evidence="8" id="KW-1185">Reference proteome</keyword>
<keyword evidence="5" id="KW-0325">Glycoprotein</keyword>
<comment type="similarity">
    <text evidence="2">Belongs to the LEG1 family.</text>
</comment>
<evidence type="ECO:0000256" key="6">
    <source>
        <dbReference type="SAM" id="MobiDB-lite"/>
    </source>
</evidence>
<dbReference type="AlphaFoldDB" id="A0A812XKI1"/>
<evidence type="ECO:0000256" key="2">
    <source>
        <dbReference type="ARBA" id="ARBA00009122"/>
    </source>
</evidence>
<evidence type="ECO:0000256" key="5">
    <source>
        <dbReference type="ARBA" id="ARBA00023180"/>
    </source>
</evidence>
<dbReference type="OrthoDB" id="17046at2759"/>
<proteinExistence type="inferred from homology"/>
<name>A0A812XKI1_SYMPI</name>
<evidence type="ECO:0000256" key="1">
    <source>
        <dbReference type="ARBA" id="ARBA00004613"/>
    </source>
</evidence>
<dbReference type="Proteomes" id="UP000649617">
    <property type="component" value="Unassembled WGS sequence"/>
</dbReference>
<reference evidence="7" key="1">
    <citation type="submission" date="2021-02" db="EMBL/GenBank/DDBJ databases">
        <authorList>
            <person name="Dougan E. K."/>
            <person name="Rhodes N."/>
            <person name="Thang M."/>
            <person name="Chan C."/>
        </authorList>
    </citation>
    <scope>NUCLEOTIDE SEQUENCE</scope>
</reference>
<sequence>MPLAEYWSSLAAEPLVAEDIFGRQAIYHRLITIDALRGLFPGPQLHGCPTRHFLWAYAVQLDWQWRSGRLGEGRAISPDSWWGCVNYTLSVIPFLAAVDAGLLEPAQLQAPPPELGAATSAWLRFWQDLKEMAQSQEGKPLTERQLDQVQRKLWYCHTESIHAAQDIYKAEFLRMPREERMFGGGWARFVEVLAAIRWRTDLEAVAELGAGYLPLTRLTAEADGSQGALPSEVELFTTGVKTVQQTSTISEGTLRLMVKFWTRLPEDRFVRLQRNMLKLTPRCVSSSLTKLEPPERGVEALREPRAASPIREREASPAEVAPVESPRCTGPPMQLPLFLAEEILPPAAQLRGDLAQRIAELDQLQRSLLARIGVEKPDPQQESGPSFKSQREADEVDETDAAPHVEDAVDFPPLLGQGGLGTICSKDIKMVRELPDEPEPACEESLGAPEANESPQRTEEDLQARKLNREGRSGGRPEHEGPGLAGAGAPPPRNRAAEAA</sequence>
<keyword evidence="4" id="KW-0732">Signal</keyword>
<accession>A0A812XKI1</accession>
<evidence type="ECO:0000256" key="4">
    <source>
        <dbReference type="ARBA" id="ARBA00022729"/>
    </source>
</evidence>
<evidence type="ECO:0000313" key="7">
    <source>
        <dbReference type="EMBL" id="CAE7732868.1"/>
    </source>
</evidence>
<feature type="region of interest" description="Disordered" evidence="6">
    <location>
        <begin position="434"/>
        <end position="500"/>
    </location>
</feature>
<feature type="region of interest" description="Disordered" evidence="6">
    <location>
        <begin position="290"/>
        <end position="328"/>
    </location>
</feature>
<dbReference type="GO" id="GO:0005615">
    <property type="term" value="C:extracellular space"/>
    <property type="evidence" value="ECO:0007669"/>
    <property type="project" value="TreeGrafter"/>
</dbReference>
<dbReference type="PANTHER" id="PTHR18820:SF1">
    <property type="entry name" value="PROTEIN LEG1 HOMOLOG"/>
    <property type="match status" value="1"/>
</dbReference>
<feature type="compositionally biased region" description="Basic and acidic residues" evidence="6">
    <location>
        <begin position="456"/>
        <end position="481"/>
    </location>
</feature>